<protein>
    <recommendedName>
        <fullName evidence="12">RING-CH-type domain-containing protein</fullName>
    </recommendedName>
</protein>
<dbReference type="InterPro" id="IPR011016">
    <property type="entry name" value="Znf_RING-CH"/>
</dbReference>
<evidence type="ECO:0000256" key="5">
    <source>
        <dbReference type="ARBA" id="ARBA00022771"/>
    </source>
</evidence>
<accession>A0AAQ4DGP8</accession>
<evidence type="ECO:0000256" key="6">
    <source>
        <dbReference type="ARBA" id="ARBA00022786"/>
    </source>
</evidence>
<dbReference type="AlphaFoldDB" id="A0AAQ4DGP8"/>
<dbReference type="Proteomes" id="UP001321473">
    <property type="component" value="Unassembled WGS sequence"/>
</dbReference>
<feature type="region of interest" description="Disordered" evidence="10">
    <location>
        <begin position="58"/>
        <end position="80"/>
    </location>
</feature>
<gene>
    <name evidence="13" type="ORF">V5799_027097</name>
</gene>
<feature type="transmembrane region" description="Helical" evidence="11">
    <location>
        <begin position="277"/>
        <end position="300"/>
    </location>
</feature>
<evidence type="ECO:0000256" key="10">
    <source>
        <dbReference type="SAM" id="MobiDB-lite"/>
    </source>
</evidence>
<evidence type="ECO:0000256" key="3">
    <source>
        <dbReference type="ARBA" id="ARBA00022692"/>
    </source>
</evidence>
<evidence type="ECO:0000256" key="2">
    <source>
        <dbReference type="ARBA" id="ARBA00022679"/>
    </source>
</evidence>
<dbReference type="GO" id="GO:0004842">
    <property type="term" value="F:ubiquitin-protein transferase activity"/>
    <property type="evidence" value="ECO:0007669"/>
    <property type="project" value="TreeGrafter"/>
</dbReference>
<comment type="caution">
    <text evidence="13">The sequence shown here is derived from an EMBL/GenBank/DDBJ whole genome shotgun (WGS) entry which is preliminary data.</text>
</comment>
<evidence type="ECO:0000259" key="12">
    <source>
        <dbReference type="PROSITE" id="PS51292"/>
    </source>
</evidence>
<keyword evidence="4" id="KW-0479">Metal-binding</keyword>
<feature type="transmembrane region" description="Helical" evidence="11">
    <location>
        <begin position="211"/>
        <end position="238"/>
    </location>
</feature>
<sequence length="365" mass="39914">MVVVMSPIKEESVVLEVDEALISEVAPAALHSPASAASTCGVMEVSLDVESAAKEDLGSSRSFLDEESGSSTTGHDSTSSVCDLDGHTLADSSLSLSSDGEPMCRICFFGGRKQPLLEPCNCRGTIGYVHKECLESWIERTADGRCQICHYQFTVRKKVKSTWRLLGDSKARGRVLGYLALGTLFSASIAFIFSLAWLYVLRLPARIGDQIVPLVIVLLAVQNVLWHYFPFLSFMYAFDALKEWHQKNTSLKLVALWLSTLHSSSYCSFQLELHVSSSLQAASMLALPVALCFFSAAVLAQDCDKAQFDDATMKEAGEAATKLMKDCVHLLDKYPAPLSTIADVSVLLGFTGSKRQCQKLFVDVR</sequence>
<evidence type="ECO:0000313" key="14">
    <source>
        <dbReference type="Proteomes" id="UP001321473"/>
    </source>
</evidence>
<evidence type="ECO:0000256" key="8">
    <source>
        <dbReference type="ARBA" id="ARBA00022989"/>
    </source>
</evidence>
<dbReference type="PANTHER" id="PTHR46065:SF3">
    <property type="entry name" value="FI20425P1"/>
    <property type="match status" value="1"/>
</dbReference>
<evidence type="ECO:0000256" key="1">
    <source>
        <dbReference type="ARBA" id="ARBA00004141"/>
    </source>
</evidence>
<dbReference type="GO" id="GO:0008270">
    <property type="term" value="F:zinc ion binding"/>
    <property type="evidence" value="ECO:0007669"/>
    <property type="project" value="UniProtKB-KW"/>
</dbReference>
<keyword evidence="5" id="KW-0863">Zinc-finger</keyword>
<dbReference type="GO" id="GO:0016020">
    <property type="term" value="C:membrane"/>
    <property type="evidence" value="ECO:0007669"/>
    <property type="project" value="UniProtKB-SubCell"/>
</dbReference>
<feature type="domain" description="RING-CH-type" evidence="12">
    <location>
        <begin position="96"/>
        <end position="156"/>
    </location>
</feature>
<dbReference type="SUPFAM" id="SSF57850">
    <property type="entry name" value="RING/U-box"/>
    <property type="match status" value="1"/>
</dbReference>
<proteinExistence type="predicted"/>
<feature type="transmembrane region" description="Helical" evidence="11">
    <location>
        <begin position="175"/>
        <end position="199"/>
    </location>
</feature>
<dbReference type="InterPro" id="IPR013083">
    <property type="entry name" value="Znf_RING/FYVE/PHD"/>
</dbReference>
<reference evidence="13 14" key="1">
    <citation type="journal article" date="2023" name="Arcadia Sci">
        <title>De novo assembly of a long-read Amblyomma americanum tick genome.</title>
        <authorList>
            <person name="Chou S."/>
            <person name="Poskanzer K.E."/>
            <person name="Rollins M."/>
            <person name="Thuy-Boun P.S."/>
        </authorList>
    </citation>
    <scope>NUCLEOTIDE SEQUENCE [LARGE SCALE GENOMIC DNA]</scope>
    <source>
        <strain evidence="13">F_SG_1</strain>
        <tissue evidence="13">Salivary glands</tissue>
    </source>
</reference>
<dbReference type="PANTHER" id="PTHR46065">
    <property type="entry name" value="E3 UBIQUITIN-PROTEIN LIGASE MARCH 2/3 FAMILY MEMBER"/>
    <property type="match status" value="1"/>
</dbReference>
<keyword evidence="6" id="KW-0833">Ubl conjugation pathway</keyword>
<keyword evidence="14" id="KW-1185">Reference proteome</keyword>
<dbReference type="Pfam" id="PF12906">
    <property type="entry name" value="RINGv"/>
    <property type="match status" value="1"/>
</dbReference>
<keyword evidence="7" id="KW-0862">Zinc</keyword>
<keyword evidence="2" id="KW-0808">Transferase</keyword>
<keyword evidence="8 11" id="KW-1133">Transmembrane helix</keyword>
<evidence type="ECO:0000313" key="13">
    <source>
        <dbReference type="EMBL" id="KAK8761638.1"/>
    </source>
</evidence>
<organism evidence="13 14">
    <name type="scientific">Amblyomma americanum</name>
    <name type="common">Lone star tick</name>
    <dbReference type="NCBI Taxonomy" id="6943"/>
    <lineage>
        <taxon>Eukaryota</taxon>
        <taxon>Metazoa</taxon>
        <taxon>Ecdysozoa</taxon>
        <taxon>Arthropoda</taxon>
        <taxon>Chelicerata</taxon>
        <taxon>Arachnida</taxon>
        <taxon>Acari</taxon>
        <taxon>Parasitiformes</taxon>
        <taxon>Ixodida</taxon>
        <taxon>Ixodoidea</taxon>
        <taxon>Ixodidae</taxon>
        <taxon>Amblyomminae</taxon>
        <taxon>Amblyomma</taxon>
    </lineage>
</organism>
<feature type="compositionally biased region" description="Low complexity" evidence="10">
    <location>
        <begin position="69"/>
        <end position="80"/>
    </location>
</feature>
<evidence type="ECO:0000256" key="4">
    <source>
        <dbReference type="ARBA" id="ARBA00022723"/>
    </source>
</evidence>
<dbReference type="GO" id="GO:0016567">
    <property type="term" value="P:protein ubiquitination"/>
    <property type="evidence" value="ECO:0007669"/>
    <property type="project" value="TreeGrafter"/>
</dbReference>
<dbReference type="Gene3D" id="3.30.40.10">
    <property type="entry name" value="Zinc/RING finger domain, C3HC4 (zinc finger)"/>
    <property type="match status" value="1"/>
</dbReference>
<dbReference type="SMART" id="SM00744">
    <property type="entry name" value="RINGv"/>
    <property type="match status" value="1"/>
</dbReference>
<evidence type="ECO:0000256" key="7">
    <source>
        <dbReference type="ARBA" id="ARBA00022833"/>
    </source>
</evidence>
<keyword evidence="9 11" id="KW-0472">Membrane</keyword>
<dbReference type="PROSITE" id="PS51292">
    <property type="entry name" value="ZF_RING_CH"/>
    <property type="match status" value="1"/>
</dbReference>
<evidence type="ECO:0000256" key="9">
    <source>
        <dbReference type="ARBA" id="ARBA00023136"/>
    </source>
</evidence>
<comment type="subcellular location">
    <subcellularLocation>
        <location evidence="1">Membrane</location>
        <topology evidence="1">Multi-pass membrane protein</topology>
    </subcellularLocation>
</comment>
<name>A0AAQ4DGP8_AMBAM</name>
<dbReference type="EMBL" id="JARKHS020030909">
    <property type="protein sequence ID" value="KAK8761638.1"/>
    <property type="molecule type" value="Genomic_DNA"/>
</dbReference>
<evidence type="ECO:0000256" key="11">
    <source>
        <dbReference type="SAM" id="Phobius"/>
    </source>
</evidence>
<keyword evidence="3 11" id="KW-0812">Transmembrane</keyword>